<reference evidence="1 2" key="1">
    <citation type="submission" date="2017-12" db="EMBL/GenBank/DDBJ databases">
        <title>Isolation and characterization of an aerobic denitrifying Pseudomonas monteilii CY06 from aquaculture ponds.</title>
        <authorList>
            <person name="Ma Q."/>
            <person name="Cai Y."/>
            <person name="He Z."/>
        </authorList>
    </citation>
    <scope>NUCLEOTIDE SEQUENCE [LARGE SCALE GENOMIC DNA]</scope>
    <source>
        <strain evidence="1 2">CY06</strain>
    </source>
</reference>
<dbReference type="RefSeq" id="WP_101196103.1">
    <property type="nucleotide sequence ID" value="NZ_PJCG01000008.1"/>
</dbReference>
<protein>
    <submittedName>
        <fullName evidence="1">Uncharacterized protein</fullName>
    </submittedName>
</protein>
<name>A0A2N1IVX9_9PSED</name>
<proteinExistence type="predicted"/>
<dbReference type="Proteomes" id="UP000233399">
    <property type="component" value="Unassembled WGS sequence"/>
</dbReference>
<sequence>MSIYENWKAKYTDGWKLELQYWDDLERLAQRSRKDFAAFVGVKPDDQVTISDQTLPIVELGSYTDNKFEPRSAKGLPRAGRELEVALRLNFLIEVDQPQKVQHVFTFALTKDNGSFKAIDRVDFKSEQFLVPEFTNFFSHLTQSL</sequence>
<organism evidence="1 2">
    <name type="scientific">Pseudomonas monteilii</name>
    <dbReference type="NCBI Taxonomy" id="76759"/>
    <lineage>
        <taxon>Bacteria</taxon>
        <taxon>Pseudomonadati</taxon>
        <taxon>Pseudomonadota</taxon>
        <taxon>Gammaproteobacteria</taxon>
        <taxon>Pseudomonadales</taxon>
        <taxon>Pseudomonadaceae</taxon>
        <taxon>Pseudomonas</taxon>
    </lineage>
</organism>
<evidence type="ECO:0000313" key="2">
    <source>
        <dbReference type="Proteomes" id="UP000233399"/>
    </source>
</evidence>
<comment type="caution">
    <text evidence="1">The sequence shown here is derived from an EMBL/GenBank/DDBJ whole genome shotgun (WGS) entry which is preliminary data.</text>
</comment>
<evidence type="ECO:0000313" key="1">
    <source>
        <dbReference type="EMBL" id="PKI24869.1"/>
    </source>
</evidence>
<dbReference type="AlphaFoldDB" id="A0A2N1IVX9"/>
<gene>
    <name evidence="1" type="ORF">CXB65_06195</name>
</gene>
<dbReference type="EMBL" id="PJCG01000008">
    <property type="protein sequence ID" value="PKI24869.1"/>
    <property type="molecule type" value="Genomic_DNA"/>
</dbReference>
<accession>A0A2N1IVX9</accession>